<dbReference type="Gene3D" id="3.40.1090.10">
    <property type="entry name" value="Cytosolic phospholipase A2 catalytic domain"/>
    <property type="match status" value="1"/>
</dbReference>
<name>A0A369BI63_9FIRM</name>
<keyword evidence="2" id="KW-0378">Hydrolase</keyword>
<dbReference type="PANTHER" id="PTHR46394">
    <property type="entry name" value="ANNEXIN"/>
    <property type="match status" value="1"/>
</dbReference>
<feature type="short sequence motif" description="DGA/G" evidence="2">
    <location>
        <begin position="256"/>
        <end position="258"/>
    </location>
</feature>
<dbReference type="Pfam" id="PF01734">
    <property type="entry name" value="Patatin"/>
    <property type="match status" value="1"/>
</dbReference>
<dbReference type="SUPFAM" id="SSF52151">
    <property type="entry name" value="FabD/lysophospholipase-like"/>
    <property type="match status" value="1"/>
</dbReference>
<dbReference type="InterPro" id="IPR002641">
    <property type="entry name" value="PNPLA_dom"/>
</dbReference>
<dbReference type="GO" id="GO:0016042">
    <property type="term" value="P:lipid catabolic process"/>
    <property type="evidence" value="ECO:0007669"/>
    <property type="project" value="UniProtKB-UniRule"/>
</dbReference>
<dbReference type="InterPro" id="IPR016035">
    <property type="entry name" value="Acyl_Trfase/lysoPLipase"/>
</dbReference>
<evidence type="ECO:0000259" key="3">
    <source>
        <dbReference type="PROSITE" id="PS51635"/>
    </source>
</evidence>
<dbReference type="GO" id="GO:0016787">
    <property type="term" value="F:hydrolase activity"/>
    <property type="evidence" value="ECO:0007669"/>
    <property type="project" value="UniProtKB-UniRule"/>
</dbReference>
<feature type="short sequence motif" description="GXSXG" evidence="2">
    <location>
        <begin position="41"/>
        <end position="45"/>
    </location>
</feature>
<dbReference type="Proteomes" id="UP000253034">
    <property type="component" value="Unassembled WGS sequence"/>
</dbReference>
<dbReference type="PANTHER" id="PTHR46394:SF1">
    <property type="entry name" value="PNPLA DOMAIN-CONTAINING PROTEIN"/>
    <property type="match status" value="1"/>
</dbReference>
<feature type="active site" description="Nucleophile" evidence="2">
    <location>
        <position position="43"/>
    </location>
</feature>
<protein>
    <submittedName>
        <fullName evidence="4">NTE family protein</fullName>
    </submittedName>
</protein>
<sequence>MLHVNKAYNIVLSGGGIKGVAYTGVFEAAEKEGIRWNNIAGVSAGALAGAFTAAGYSAMELKKVLSEFNFSKIQIKDIPKRVPAVSEFIEFNRQLTEARRMQADADKAIEYFLCRRHTDMRGALNRGGMECDGYRGAMLDNISKLSKRGYLCDGDYLEEWVSKSLLLKGVKTFGDLRTGKPDKMNPRGYKIRMTAVDINRVKMVVLPDDIAFYGMDPDKLEVAKAVRMSTAVPFAFKPVEIKKWKGNYAKKYSMIDGGVFDGFPYWLVDNENSASTLGFRLVGSDKKKLLSINTPLNILKALICAVHDIGVDKSIPPVKYVADINTSNISFLDFNLDEEEKAYLINEGRKAATDFFNKLNITRPKKKIEMLNGIHRFFRR</sequence>
<organism evidence="4 5">
    <name type="scientific">Anaerobacterium chartisolvens</name>
    <dbReference type="NCBI Taxonomy" id="1297424"/>
    <lineage>
        <taxon>Bacteria</taxon>
        <taxon>Bacillati</taxon>
        <taxon>Bacillota</taxon>
        <taxon>Clostridia</taxon>
        <taxon>Eubacteriales</taxon>
        <taxon>Oscillospiraceae</taxon>
        <taxon>Anaerobacterium</taxon>
    </lineage>
</organism>
<accession>A0A369BI63</accession>
<evidence type="ECO:0000313" key="5">
    <source>
        <dbReference type="Proteomes" id="UP000253034"/>
    </source>
</evidence>
<proteinExistence type="predicted"/>
<evidence type="ECO:0000256" key="1">
    <source>
        <dbReference type="ARBA" id="ARBA00023098"/>
    </source>
</evidence>
<dbReference type="EMBL" id="QPJT01000002">
    <property type="protein sequence ID" value="RCX20137.1"/>
    <property type="molecule type" value="Genomic_DNA"/>
</dbReference>
<keyword evidence="1 2" id="KW-0443">Lipid metabolism</keyword>
<feature type="domain" description="PNPLA" evidence="3">
    <location>
        <begin position="10"/>
        <end position="269"/>
    </location>
</feature>
<dbReference type="CDD" id="cd07207">
    <property type="entry name" value="Pat_ExoU_VipD_like"/>
    <property type="match status" value="1"/>
</dbReference>
<dbReference type="AlphaFoldDB" id="A0A369BI63"/>
<dbReference type="PROSITE" id="PS51635">
    <property type="entry name" value="PNPLA"/>
    <property type="match status" value="1"/>
</dbReference>
<feature type="short sequence motif" description="GXGXXG" evidence="2">
    <location>
        <begin position="14"/>
        <end position="19"/>
    </location>
</feature>
<keyword evidence="2" id="KW-0442">Lipid degradation</keyword>
<dbReference type="InterPro" id="IPR052580">
    <property type="entry name" value="Lipid_Hydrolase"/>
</dbReference>
<keyword evidence="5" id="KW-1185">Reference proteome</keyword>
<reference evidence="4 5" key="1">
    <citation type="submission" date="2018-07" db="EMBL/GenBank/DDBJ databases">
        <title>Genomic Encyclopedia of Type Strains, Phase IV (KMG-IV): sequencing the most valuable type-strain genomes for metagenomic binning, comparative biology and taxonomic classification.</title>
        <authorList>
            <person name="Goeker M."/>
        </authorList>
    </citation>
    <scope>NUCLEOTIDE SEQUENCE [LARGE SCALE GENOMIC DNA]</scope>
    <source>
        <strain evidence="4 5">DSM 27016</strain>
    </source>
</reference>
<comment type="caution">
    <text evidence="4">The sequence shown here is derived from an EMBL/GenBank/DDBJ whole genome shotgun (WGS) entry which is preliminary data.</text>
</comment>
<evidence type="ECO:0000256" key="2">
    <source>
        <dbReference type="PROSITE-ProRule" id="PRU01161"/>
    </source>
</evidence>
<evidence type="ECO:0000313" key="4">
    <source>
        <dbReference type="EMBL" id="RCX20137.1"/>
    </source>
</evidence>
<gene>
    <name evidence="4" type="ORF">DFR58_102209</name>
</gene>
<feature type="active site" description="Proton acceptor" evidence="2">
    <location>
        <position position="256"/>
    </location>
</feature>